<keyword evidence="9" id="KW-1185">Reference proteome</keyword>
<evidence type="ECO:0000256" key="7">
    <source>
        <dbReference type="SAM" id="MobiDB-lite"/>
    </source>
</evidence>
<dbReference type="AlphaFoldDB" id="B4MQS9"/>
<keyword evidence="6" id="KW-0175">Coiled coil</keyword>
<dbReference type="CDD" id="cd22963">
    <property type="entry name" value="DD_CrRSP4-like"/>
    <property type="match status" value="1"/>
</dbReference>
<feature type="region of interest" description="Disordered" evidence="7">
    <location>
        <begin position="691"/>
        <end position="715"/>
    </location>
</feature>
<keyword evidence="2" id="KW-0963">Cytoplasm</keyword>
<dbReference type="KEGG" id="dwi:6640417"/>
<dbReference type="FunCoup" id="B4MQS9">
    <property type="interactions" value="43"/>
</dbReference>
<dbReference type="PANTHER" id="PTHR13159">
    <property type="entry name" value="RADIAL SPOKEHEAD-RELATED"/>
    <property type="match status" value="1"/>
</dbReference>
<dbReference type="GO" id="GO:0001534">
    <property type="term" value="C:radial spoke"/>
    <property type="evidence" value="ECO:0007669"/>
    <property type="project" value="InterPro"/>
</dbReference>
<protein>
    <submittedName>
        <fullName evidence="8">GK21932</fullName>
    </submittedName>
</protein>
<gene>
    <name evidence="8" type="primary">Dwil\GK21932</name>
    <name evidence="8" type="ORF">Dwil_GK21932</name>
</gene>
<dbReference type="OrthoDB" id="272202at2759"/>
<proteinExistence type="predicted"/>
<feature type="compositionally biased region" description="Low complexity" evidence="7">
    <location>
        <begin position="12"/>
        <end position="24"/>
    </location>
</feature>
<evidence type="ECO:0000256" key="3">
    <source>
        <dbReference type="ARBA" id="ARBA00023069"/>
    </source>
</evidence>
<evidence type="ECO:0000313" key="9">
    <source>
        <dbReference type="Proteomes" id="UP000007798"/>
    </source>
</evidence>
<comment type="subcellular location">
    <subcellularLocation>
        <location evidence="1">Cytoplasm</location>
        <location evidence="1">Cytoskeleton</location>
        <location evidence="1">Cilium axoneme</location>
    </subcellularLocation>
</comment>
<feature type="region of interest" description="Disordered" evidence="7">
    <location>
        <begin position="1"/>
        <end position="29"/>
    </location>
</feature>
<dbReference type="PhylomeDB" id="B4MQS9"/>
<evidence type="ECO:0000256" key="1">
    <source>
        <dbReference type="ARBA" id="ARBA00004430"/>
    </source>
</evidence>
<accession>B4MQS9</accession>
<keyword evidence="4" id="KW-0206">Cytoskeleton</keyword>
<dbReference type="GO" id="GO:0035082">
    <property type="term" value="P:axoneme assembly"/>
    <property type="evidence" value="ECO:0007669"/>
    <property type="project" value="EnsemblMetazoa"/>
</dbReference>
<dbReference type="eggNOG" id="ENOG502QSU4">
    <property type="taxonomic scope" value="Eukaryota"/>
</dbReference>
<evidence type="ECO:0000256" key="5">
    <source>
        <dbReference type="ARBA" id="ARBA00023273"/>
    </source>
</evidence>
<dbReference type="InParanoid" id="B4MQS9"/>
<dbReference type="Pfam" id="PF04712">
    <property type="entry name" value="Radial_spoke"/>
    <property type="match status" value="1"/>
</dbReference>
<feature type="region of interest" description="Disordered" evidence="7">
    <location>
        <begin position="41"/>
        <end position="60"/>
    </location>
</feature>
<name>B4MQS9_DROWI</name>
<dbReference type="EMBL" id="CH963849">
    <property type="protein sequence ID" value="EDW74468.1"/>
    <property type="molecule type" value="Genomic_DNA"/>
</dbReference>
<dbReference type="HOGENOM" id="CLU_387939_0_0_1"/>
<feature type="coiled-coil region" evidence="6">
    <location>
        <begin position="534"/>
        <end position="561"/>
    </location>
</feature>
<dbReference type="PANTHER" id="PTHR13159:SF0">
    <property type="entry name" value="RADIAL SPOKE HEAD 6 HOMOLOG A"/>
    <property type="match status" value="1"/>
</dbReference>
<feature type="compositionally biased region" description="Acidic residues" evidence="7">
    <location>
        <begin position="455"/>
        <end position="477"/>
    </location>
</feature>
<dbReference type="STRING" id="7260.B4MQS9"/>
<sequence>MDLDADSCRNFSLGSTSSTRSGLPPVKPSFKKKNKLLVEKAESEGSPKCSDMMITSSSTSSSTTISINAFDSQCQLPKDSREEPPNIGYELNVAKSIMQQYSTLSGDNLFDHISDIIKRVIDERPPNVIDFFEEFSRNVREQKFHLPERFPPQGVFDESRMFRIAKTILQSMKLPYNIETEDFGIQEDVSAEDKTNVDDDFRIVIDDSIRHFVTFNERVQQLQFFWNQCGFSISNDDTFQLACAMNRLQTHPSIMQCRFWGCINGLKASYYIVEASLTREEIASRLVMMEEEMREKQLPLKMQKNREEKPAPPHIGPELTPGIYGWDNYSPEELVHMKPKAAAVPLVQEMEFYDIPPEYIGLGCNRFSYFVVNSLYDDWIELPIVTPRQIVVSRQIKKFFTGDLEADVISYPCFPGKEKHYLRAMIARITAGTYIAPQGYYRRMTKREKRLFEGGEVDEEEEEEEEEDFEGEEDTLDDNDVMLLKNERYEMEPLGSLETPIAWVHVRSNILNQGRVVWFDEEKAQKEREKALAHYLKMRLMEEMEEEIEEEEAEDEEEGDEEGILDHFIQPETGPSILSSCGSDTKDEVRQPWLVRLTSKYTNQKERMLVMQSNVWPGAFTFIFEQTCESIYLGWGHKYVARNMPFKHLPPVQEEFIHGPEDFIEASDPSVEEEAAYREWLQSKQKVATDINEEVADYDDDEFEDSENDDDDDQD</sequence>
<dbReference type="GO" id="GO:0060294">
    <property type="term" value="P:cilium movement involved in cell motility"/>
    <property type="evidence" value="ECO:0007669"/>
    <property type="project" value="InterPro"/>
</dbReference>
<feature type="region of interest" description="Disordered" evidence="7">
    <location>
        <begin position="452"/>
        <end position="477"/>
    </location>
</feature>
<evidence type="ECO:0000256" key="6">
    <source>
        <dbReference type="SAM" id="Coils"/>
    </source>
</evidence>
<dbReference type="OMA" id="WTFRKAY"/>
<evidence type="ECO:0000256" key="2">
    <source>
        <dbReference type="ARBA" id="ARBA00022490"/>
    </source>
</evidence>
<organism evidence="9">
    <name type="scientific">Drosophila willistoni</name>
    <name type="common">Fruit fly</name>
    <dbReference type="NCBI Taxonomy" id="7260"/>
    <lineage>
        <taxon>Eukaryota</taxon>
        <taxon>Metazoa</taxon>
        <taxon>Ecdysozoa</taxon>
        <taxon>Arthropoda</taxon>
        <taxon>Hexapoda</taxon>
        <taxon>Insecta</taxon>
        <taxon>Pterygota</taxon>
        <taxon>Neoptera</taxon>
        <taxon>Endopterygota</taxon>
        <taxon>Diptera</taxon>
        <taxon>Brachycera</taxon>
        <taxon>Muscomorpha</taxon>
        <taxon>Ephydroidea</taxon>
        <taxon>Drosophilidae</taxon>
        <taxon>Drosophila</taxon>
        <taxon>Sophophora</taxon>
    </lineage>
</organism>
<keyword evidence="3" id="KW-0969">Cilium</keyword>
<evidence type="ECO:0000313" key="8">
    <source>
        <dbReference type="EMBL" id="EDW74468.1"/>
    </source>
</evidence>
<keyword evidence="5" id="KW-0966">Cell projection</keyword>
<evidence type="ECO:0000256" key="4">
    <source>
        <dbReference type="ARBA" id="ARBA00023212"/>
    </source>
</evidence>
<dbReference type="Proteomes" id="UP000007798">
    <property type="component" value="Unassembled WGS sequence"/>
</dbReference>
<dbReference type="InterPro" id="IPR006802">
    <property type="entry name" value="Radial_spoke"/>
</dbReference>
<reference evidence="8 9" key="1">
    <citation type="journal article" date="2007" name="Nature">
        <title>Evolution of genes and genomes on the Drosophila phylogeny.</title>
        <authorList>
            <consortium name="Drosophila 12 Genomes Consortium"/>
            <person name="Clark A.G."/>
            <person name="Eisen M.B."/>
            <person name="Smith D.R."/>
            <person name="Bergman C.M."/>
            <person name="Oliver B."/>
            <person name="Markow T.A."/>
            <person name="Kaufman T.C."/>
            <person name="Kellis M."/>
            <person name="Gelbart W."/>
            <person name="Iyer V.N."/>
            <person name="Pollard D.A."/>
            <person name="Sackton T.B."/>
            <person name="Larracuente A.M."/>
            <person name="Singh N.D."/>
            <person name="Abad J.P."/>
            <person name="Abt D.N."/>
            <person name="Adryan B."/>
            <person name="Aguade M."/>
            <person name="Akashi H."/>
            <person name="Anderson W.W."/>
            <person name="Aquadro C.F."/>
            <person name="Ardell D.H."/>
            <person name="Arguello R."/>
            <person name="Artieri C.G."/>
            <person name="Barbash D.A."/>
            <person name="Barker D."/>
            <person name="Barsanti P."/>
            <person name="Batterham P."/>
            <person name="Batzoglou S."/>
            <person name="Begun D."/>
            <person name="Bhutkar A."/>
            <person name="Blanco E."/>
            <person name="Bosak S.A."/>
            <person name="Bradley R.K."/>
            <person name="Brand A.D."/>
            <person name="Brent M.R."/>
            <person name="Brooks A.N."/>
            <person name="Brown R.H."/>
            <person name="Butlin R.K."/>
            <person name="Caggese C."/>
            <person name="Calvi B.R."/>
            <person name="Bernardo de Carvalho A."/>
            <person name="Caspi A."/>
            <person name="Castrezana S."/>
            <person name="Celniker S.E."/>
            <person name="Chang J.L."/>
            <person name="Chapple C."/>
            <person name="Chatterji S."/>
            <person name="Chinwalla A."/>
            <person name="Civetta A."/>
            <person name="Clifton S.W."/>
            <person name="Comeron J.M."/>
            <person name="Costello J.C."/>
            <person name="Coyne J.A."/>
            <person name="Daub J."/>
            <person name="David R.G."/>
            <person name="Delcher A.L."/>
            <person name="Delehaunty K."/>
            <person name="Do C.B."/>
            <person name="Ebling H."/>
            <person name="Edwards K."/>
            <person name="Eickbush T."/>
            <person name="Evans J.D."/>
            <person name="Filipski A."/>
            <person name="Findeiss S."/>
            <person name="Freyhult E."/>
            <person name="Fulton L."/>
            <person name="Fulton R."/>
            <person name="Garcia A.C."/>
            <person name="Gardiner A."/>
            <person name="Garfield D.A."/>
            <person name="Garvin B.E."/>
            <person name="Gibson G."/>
            <person name="Gilbert D."/>
            <person name="Gnerre S."/>
            <person name="Godfrey J."/>
            <person name="Good R."/>
            <person name="Gotea V."/>
            <person name="Gravely B."/>
            <person name="Greenberg A.J."/>
            <person name="Griffiths-Jones S."/>
            <person name="Gross S."/>
            <person name="Guigo R."/>
            <person name="Gustafson E.A."/>
            <person name="Haerty W."/>
            <person name="Hahn M.W."/>
            <person name="Halligan D.L."/>
            <person name="Halpern A.L."/>
            <person name="Halter G.M."/>
            <person name="Han M.V."/>
            <person name="Heger A."/>
            <person name="Hillier L."/>
            <person name="Hinrichs A.S."/>
            <person name="Holmes I."/>
            <person name="Hoskins R.A."/>
            <person name="Hubisz M.J."/>
            <person name="Hultmark D."/>
            <person name="Huntley M.A."/>
            <person name="Jaffe D.B."/>
            <person name="Jagadeeshan S."/>
            <person name="Jeck W.R."/>
            <person name="Johnson J."/>
            <person name="Jones C.D."/>
            <person name="Jordan W.C."/>
            <person name="Karpen G.H."/>
            <person name="Kataoka E."/>
            <person name="Keightley P.D."/>
            <person name="Kheradpour P."/>
            <person name="Kirkness E.F."/>
            <person name="Koerich L.B."/>
            <person name="Kristiansen K."/>
            <person name="Kudrna D."/>
            <person name="Kulathinal R.J."/>
            <person name="Kumar S."/>
            <person name="Kwok R."/>
            <person name="Lander E."/>
            <person name="Langley C.H."/>
            <person name="Lapoint R."/>
            <person name="Lazzaro B.P."/>
            <person name="Lee S.J."/>
            <person name="Levesque L."/>
            <person name="Li R."/>
            <person name="Lin C.F."/>
            <person name="Lin M.F."/>
            <person name="Lindblad-Toh K."/>
            <person name="Llopart A."/>
            <person name="Long M."/>
            <person name="Low L."/>
            <person name="Lozovsky E."/>
            <person name="Lu J."/>
            <person name="Luo M."/>
            <person name="Machado C.A."/>
            <person name="Makalowski W."/>
            <person name="Marzo M."/>
            <person name="Matsuda M."/>
            <person name="Matzkin L."/>
            <person name="McAllister B."/>
            <person name="McBride C.S."/>
            <person name="McKernan B."/>
            <person name="McKernan K."/>
            <person name="Mendez-Lago M."/>
            <person name="Minx P."/>
            <person name="Mollenhauer M.U."/>
            <person name="Montooth K."/>
            <person name="Mount S.M."/>
            <person name="Mu X."/>
            <person name="Myers E."/>
            <person name="Negre B."/>
            <person name="Newfeld S."/>
            <person name="Nielsen R."/>
            <person name="Noor M.A."/>
            <person name="O'Grady P."/>
            <person name="Pachter L."/>
            <person name="Papaceit M."/>
            <person name="Parisi M.J."/>
            <person name="Parisi M."/>
            <person name="Parts L."/>
            <person name="Pedersen J.S."/>
            <person name="Pesole G."/>
            <person name="Phillippy A.M."/>
            <person name="Ponting C.P."/>
            <person name="Pop M."/>
            <person name="Porcelli D."/>
            <person name="Powell J.R."/>
            <person name="Prohaska S."/>
            <person name="Pruitt K."/>
            <person name="Puig M."/>
            <person name="Quesneville H."/>
            <person name="Ram K.R."/>
            <person name="Rand D."/>
            <person name="Rasmussen M.D."/>
            <person name="Reed L.K."/>
            <person name="Reenan R."/>
            <person name="Reily A."/>
            <person name="Remington K.A."/>
            <person name="Rieger T.T."/>
            <person name="Ritchie M.G."/>
            <person name="Robin C."/>
            <person name="Rogers Y.H."/>
            <person name="Rohde C."/>
            <person name="Rozas J."/>
            <person name="Rubenfield M.J."/>
            <person name="Ruiz A."/>
            <person name="Russo S."/>
            <person name="Salzberg S.L."/>
            <person name="Sanchez-Gracia A."/>
            <person name="Saranga D.J."/>
            <person name="Sato H."/>
            <person name="Schaeffer S.W."/>
            <person name="Schatz M.C."/>
            <person name="Schlenke T."/>
            <person name="Schwartz R."/>
            <person name="Segarra C."/>
            <person name="Singh R.S."/>
            <person name="Sirot L."/>
            <person name="Sirota M."/>
            <person name="Sisneros N.B."/>
            <person name="Smith C.D."/>
            <person name="Smith T.F."/>
            <person name="Spieth J."/>
            <person name="Stage D.E."/>
            <person name="Stark A."/>
            <person name="Stephan W."/>
            <person name="Strausberg R.L."/>
            <person name="Strempel S."/>
            <person name="Sturgill D."/>
            <person name="Sutton G."/>
            <person name="Sutton G.G."/>
            <person name="Tao W."/>
            <person name="Teichmann S."/>
            <person name="Tobari Y.N."/>
            <person name="Tomimura Y."/>
            <person name="Tsolas J.M."/>
            <person name="Valente V.L."/>
            <person name="Venter E."/>
            <person name="Venter J.C."/>
            <person name="Vicario S."/>
            <person name="Vieira F.G."/>
            <person name="Vilella A.J."/>
            <person name="Villasante A."/>
            <person name="Walenz B."/>
            <person name="Wang J."/>
            <person name="Wasserman M."/>
            <person name="Watts T."/>
            <person name="Wilson D."/>
            <person name="Wilson R.K."/>
            <person name="Wing R.A."/>
            <person name="Wolfner M.F."/>
            <person name="Wong A."/>
            <person name="Wong G.K."/>
            <person name="Wu C.I."/>
            <person name="Wu G."/>
            <person name="Yamamoto D."/>
            <person name="Yang H.P."/>
            <person name="Yang S.P."/>
            <person name="Yorke J.A."/>
            <person name="Yoshida K."/>
            <person name="Zdobnov E."/>
            <person name="Zhang P."/>
            <person name="Zhang Y."/>
            <person name="Zimin A.V."/>
            <person name="Baldwin J."/>
            <person name="Abdouelleil A."/>
            <person name="Abdulkadir J."/>
            <person name="Abebe A."/>
            <person name="Abera B."/>
            <person name="Abreu J."/>
            <person name="Acer S.C."/>
            <person name="Aftuck L."/>
            <person name="Alexander A."/>
            <person name="An P."/>
            <person name="Anderson E."/>
            <person name="Anderson S."/>
            <person name="Arachi H."/>
            <person name="Azer M."/>
            <person name="Bachantsang P."/>
            <person name="Barry A."/>
            <person name="Bayul T."/>
            <person name="Berlin A."/>
            <person name="Bessette D."/>
            <person name="Bloom T."/>
            <person name="Blye J."/>
            <person name="Boguslavskiy L."/>
            <person name="Bonnet C."/>
            <person name="Boukhgalter B."/>
            <person name="Bourzgui I."/>
            <person name="Brown A."/>
            <person name="Cahill P."/>
            <person name="Channer S."/>
            <person name="Cheshatsang Y."/>
            <person name="Chuda L."/>
            <person name="Citroen M."/>
            <person name="Collymore A."/>
            <person name="Cooke P."/>
            <person name="Costello M."/>
            <person name="D'Aco K."/>
            <person name="Daza R."/>
            <person name="De Haan G."/>
            <person name="DeGray S."/>
            <person name="DeMaso C."/>
            <person name="Dhargay N."/>
            <person name="Dooley K."/>
            <person name="Dooley E."/>
            <person name="Doricent M."/>
            <person name="Dorje P."/>
            <person name="Dorjee K."/>
            <person name="Dupes A."/>
            <person name="Elong R."/>
            <person name="Falk J."/>
            <person name="Farina A."/>
            <person name="Faro S."/>
            <person name="Ferguson D."/>
            <person name="Fisher S."/>
            <person name="Foley C.D."/>
            <person name="Franke A."/>
            <person name="Friedrich D."/>
            <person name="Gadbois L."/>
            <person name="Gearin G."/>
            <person name="Gearin C.R."/>
            <person name="Giannoukos G."/>
            <person name="Goode T."/>
            <person name="Graham J."/>
            <person name="Grandbois E."/>
            <person name="Grewal S."/>
            <person name="Gyaltsen K."/>
            <person name="Hafez N."/>
            <person name="Hagos B."/>
            <person name="Hall J."/>
            <person name="Henson C."/>
            <person name="Hollinger A."/>
            <person name="Honan T."/>
            <person name="Huard M.D."/>
            <person name="Hughes L."/>
            <person name="Hurhula B."/>
            <person name="Husby M.E."/>
            <person name="Kamat A."/>
            <person name="Kanga B."/>
            <person name="Kashin S."/>
            <person name="Khazanovich D."/>
            <person name="Kisner P."/>
            <person name="Lance K."/>
            <person name="Lara M."/>
            <person name="Lee W."/>
            <person name="Lennon N."/>
            <person name="Letendre F."/>
            <person name="LeVine R."/>
            <person name="Lipovsky A."/>
            <person name="Liu X."/>
            <person name="Liu J."/>
            <person name="Liu S."/>
            <person name="Lokyitsang T."/>
            <person name="Lokyitsang Y."/>
            <person name="Lubonja R."/>
            <person name="Lui A."/>
            <person name="MacDonald P."/>
            <person name="Magnisalis V."/>
            <person name="Maru K."/>
            <person name="Matthews C."/>
            <person name="McCusker W."/>
            <person name="McDonough S."/>
            <person name="Mehta T."/>
            <person name="Meldrim J."/>
            <person name="Meneus L."/>
            <person name="Mihai O."/>
            <person name="Mihalev A."/>
            <person name="Mihova T."/>
            <person name="Mittelman R."/>
            <person name="Mlenga V."/>
            <person name="Montmayeur A."/>
            <person name="Mulrain L."/>
            <person name="Navidi A."/>
            <person name="Naylor J."/>
            <person name="Negash T."/>
            <person name="Nguyen T."/>
            <person name="Nguyen N."/>
            <person name="Nicol R."/>
            <person name="Norbu C."/>
            <person name="Norbu N."/>
            <person name="Novod N."/>
            <person name="O'Neill B."/>
            <person name="Osman S."/>
            <person name="Markiewicz E."/>
            <person name="Oyono O.L."/>
            <person name="Patti C."/>
            <person name="Phunkhang P."/>
            <person name="Pierre F."/>
            <person name="Priest M."/>
            <person name="Raghuraman S."/>
            <person name="Rege F."/>
            <person name="Reyes R."/>
            <person name="Rise C."/>
            <person name="Rogov P."/>
            <person name="Ross K."/>
            <person name="Ryan E."/>
            <person name="Settipalli S."/>
            <person name="Shea T."/>
            <person name="Sherpa N."/>
            <person name="Shi L."/>
            <person name="Shih D."/>
            <person name="Sparrow T."/>
            <person name="Spaulding J."/>
            <person name="Stalker J."/>
            <person name="Stange-Thomann N."/>
            <person name="Stavropoulos S."/>
            <person name="Stone C."/>
            <person name="Strader C."/>
            <person name="Tesfaye S."/>
            <person name="Thomson T."/>
            <person name="Thoulutsang Y."/>
            <person name="Thoulutsang D."/>
            <person name="Topham K."/>
            <person name="Topping I."/>
            <person name="Tsamla T."/>
            <person name="Vassiliev H."/>
            <person name="Vo A."/>
            <person name="Wangchuk T."/>
            <person name="Wangdi T."/>
            <person name="Weiand M."/>
            <person name="Wilkinson J."/>
            <person name="Wilson A."/>
            <person name="Yadav S."/>
            <person name="Young G."/>
            <person name="Yu Q."/>
            <person name="Zembek L."/>
            <person name="Zhong D."/>
            <person name="Zimmer A."/>
            <person name="Zwirko Z."/>
            <person name="Jaffe D.B."/>
            <person name="Alvarez P."/>
            <person name="Brockman W."/>
            <person name="Butler J."/>
            <person name="Chin C."/>
            <person name="Gnerre S."/>
            <person name="Grabherr M."/>
            <person name="Kleber M."/>
            <person name="Mauceli E."/>
            <person name="MacCallum I."/>
        </authorList>
    </citation>
    <scope>NUCLEOTIDE SEQUENCE [LARGE SCALE GENOMIC DNA]</scope>
    <source>
        <strain evidence="9">Tucson 14030-0811.24</strain>
    </source>
</reference>